<name>A0AAV4S1Z4_9ARAC</name>
<evidence type="ECO:0000313" key="2">
    <source>
        <dbReference type="EMBL" id="GIY28553.1"/>
    </source>
</evidence>
<dbReference type="Gene3D" id="3.40.630.90">
    <property type="match status" value="1"/>
</dbReference>
<comment type="caution">
    <text evidence="2">The sequence shown here is derived from an EMBL/GenBank/DDBJ whole genome shotgun (WGS) entry which is preliminary data.</text>
</comment>
<dbReference type="PROSITE" id="PS51186">
    <property type="entry name" value="GNAT"/>
    <property type="match status" value="1"/>
</dbReference>
<dbReference type="InterPro" id="IPR052729">
    <property type="entry name" value="Acyl/Acetyltrans_Enzymes"/>
</dbReference>
<feature type="domain" description="N-acetyltransferase" evidence="1">
    <location>
        <begin position="20"/>
        <end position="176"/>
    </location>
</feature>
<evidence type="ECO:0000313" key="3">
    <source>
        <dbReference type="Proteomes" id="UP001054837"/>
    </source>
</evidence>
<proteinExistence type="predicted"/>
<dbReference type="InterPro" id="IPR016181">
    <property type="entry name" value="Acyl_CoA_acyltransferase"/>
</dbReference>
<dbReference type="AlphaFoldDB" id="A0AAV4S1Z4"/>
<reference evidence="2 3" key="1">
    <citation type="submission" date="2021-06" db="EMBL/GenBank/DDBJ databases">
        <title>Caerostris darwini draft genome.</title>
        <authorList>
            <person name="Kono N."/>
            <person name="Arakawa K."/>
        </authorList>
    </citation>
    <scope>NUCLEOTIDE SEQUENCE [LARGE SCALE GENOMIC DNA]</scope>
</reference>
<dbReference type="Gene3D" id="3.40.630.30">
    <property type="match status" value="1"/>
</dbReference>
<dbReference type="Pfam" id="PF18014">
    <property type="entry name" value="Acetyltransf_18"/>
    <property type="match status" value="1"/>
</dbReference>
<gene>
    <name evidence="2" type="primary">AVEN_208907_1</name>
    <name evidence="2" type="ORF">CDAR_409561</name>
</gene>
<keyword evidence="3" id="KW-1185">Reference proteome</keyword>
<evidence type="ECO:0000259" key="1">
    <source>
        <dbReference type="PROSITE" id="PS51186"/>
    </source>
</evidence>
<dbReference type="PANTHER" id="PTHR47237">
    <property type="entry name" value="SLL0310 PROTEIN"/>
    <property type="match status" value="1"/>
</dbReference>
<dbReference type="Pfam" id="PF00583">
    <property type="entry name" value="Acetyltransf_1"/>
    <property type="match status" value="1"/>
</dbReference>
<dbReference type="PANTHER" id="PTHR47237:SF1">
    <property type="entry name" value="SLL0310 PROTEIN"/>
    <property type="match status" value="1"/>
</dbReference>
<dbReference type="CDD" id="cd04301">
    <property type="entry name" value="NAT_SF"/>
    <property type="match status" value="1"/>
</dbReference>
<dbReference type="EMBL" id="BPLQ01007179">
    <property type="protein sequence ID" value="GIY28553.1"/>
    <property type="molecule type" value="Genomic_DNA"/>
</dbReference>
<organism evidence="2 3">
    <name type="scientific">Caerostris darwini</name>
    <dbReference type="NCBI Taxonomy" id="1538125"/>
    <lineage>
        <taxon>Eukaryota</taxon>
        <taxon>Metazoa</taxon>
        <taxon>Ecdysozoa</taxon>
        <taxon>Arthropoda</taxon>
        <taxon>Chelicerata</taxon>
        <taxon>Arachnida</taxon>
        <taxon>Araneae</taxon>
        <taxon>Araneomorphae</taxon>
        <taxon>Entelegynae</taxon>
        <taxon>Araneoidea</taxon>
        <taxon>Araneidae</taxon>
        <taxon>Caerostris</taxon>
    </lineage>
</organism>
<protein>
    <submittedName>
        <fullName evidence="2">N-acetyltransferase domain-containing protein</fullName>
    </submittedName>
</protein>
<dbReference type="Proteomes" id="UP001054837">
    <property type="component" value="Unassembled WGS sequence"/>
</dbReference>
<sequence>MLIFARHKFSQQIFPFEMEVAVRNATQSDLSSVLEMAKSVGRYICIEELQTFMRIDPECLFMAESSENTIVGTCCATILAPDLGFMGLYIVTPDNRGRGIGLRLWKTAKKHLGDRNIGLRGDEINFKVYSEKDNFHFVEDYRILYFECFGDSLPTSISELPPQIEVVTFLEGKLVDSLNGKAEVPGKSPNEKYQTTKLDDNPNYFCSNSLNRNDEGTIFINVDKDPLVTTKEDKVNLEEPVKTCDLSLEPVKKDEFEESVCGHFCDNNRSTDKTNLPQNKNQDSISSVYHGVSYAETILSEVVAYDKSLHRRDRSLVLRETFSWPSCLSKVAMGANGKVVGFACLRPVVTGHWLLSPFYADSEAVAEVLIFNLLLAFDFSVAPRGIQIRIPDKNTTCKNLIERFGFKKSTEDIQIRTGFTKKCAGLDVSKVYSFHSTVFCSE</sequence>
<dbReference type="InterPro" id="IPR000182">
    <property type="entry name" value="GNAT_dom"/>
</dbReference>
<dbReference type="SUPFAM" id="SSF55729">
    <property type="entry name" value="Acyl-CoA N-acyltransferases (Nat)"/>
    <property type="match status" value="1"/>
</dbReference>
<accession>A0AAV4S1Z4</accession>
<dbReference type="GO" id="GO:0016747">
    <property type="term" value="F:acyltransferase activity, transferring groups other than amino-acyl groups"/>
    <property type="evidence" value="ECO:0007669"/>
    <property type="project" value="InterPro"/>
</dbReference>
<dbReference type="InterPro" id="IPR041496">
    <property type="entry name" value="YitH/HolE_GNAT"/>
</dbReference>